<keyword evidence="3" id="KW-0235">DNA replication</keyword>
<dbReference type="PANTHER" id="PTHR13394:SF0">
    <property type="entry name" value="ORIGIN RECOGNITION COMPLEX SUBUNIT 6"/>
    <property type="match status" value="1"/>
</dbReference>
<reference evidence="8 9" key="1">
    <citation type="journal article" date="2024" name="BMC Genomics">
        <title>De novo assembly and annotation of Popillia japonica's genome with initial clues to its potential as an invasive pest.</title>
        <authorList>
            <person name="Cucini C."/>
            <person name="Boschi S."/>
            <person name="Funari R."/>
            <person name="Cardaioli E."/>
            <person name="Iannotti N."/>
            <person name="Marturano G."/>
            <person name="Paoli F."/>
            <person name="Bruttini M."/>
            <person name="Carapelli A."/>
            <person name="Frati F."/>
            <person name="Nardi F."/>
        </authorList>
    </citation>
    <scope>NUCLEOTIDE SEQUENCE [LARGE SCALE GENOMIC DNA]</scope>
    <source>
        <strain evidence="8">DMR45628</strain>
    </source>
</reference>
<feature type="domain" description="ORC6 first cyclin-like" evidence="6">
    <location>
        <begin position="15"/>
        <end position="92"/>
    </location>
</feature>
<organism evidence="8 9">
    <name type="scientific">Popillia japonica</name>
    <name type="common">Japanese beetle</name>
    <dbReference type="NCBI Taxonomy" id="7064"/>
    <lineage>
        <taxon>Eukaryota</taxon>
        <taxon>Metazoa</taxon>
        <taxon>Ecdysozoa</taxon>
        <taxon>Arthropoda</taxon>
        <taxon>Hexapoda</taxon>
        <taxon>Insecta</taxon>
        <taxon>Pterygota</taxon>
        <taxon>Neoptera</taxon>
        <taxon>Endopterygota</taxon>
        <taxon>Coleoptera</taxon>
        <taxon>Polyphaga</taxon>
        <taxon>Scarabaeiformia</taxon>
        <taxon>Scarabaeidae</taxon>
        <taxon>Rutelinae</taxon>
        <taxon>Popillia</taxon>
    </lineage>
</organism>
<dbReference type="Pfam" id="PF21913">
    <property type="entry name" value="ORC6_2nd"/>
    <property type="match status" value="1"/>
</dbReference>
<sequence length="250" mass="28374">MSTNIDNTLKVLGEKLGLDTTVMIKAQEYHRLCCIKSNLDRIHDFPKAVLCLELAAKNVGVGFDKTTALKLSTLTPVMYQKYYNLIETTLKLSEVLTIPKLCVKLNCSEAKDLAETIISRYKAQNSVHDHLNHPQYNAVAVYTACKLKSIKVAKAQFRQESQLRLPQWKQLESRFFEFVKQCGLEVDQKQSSKKIKDSAEINAAKLADSAENKSVPEDVEMHEEIEEYEVWKARILKEAMEALKTESCSA</sequence>
<evidence type="ECO:0000259" key="6">
    <source>
        <dbReference type="Pfam" id="PF05460"/>
    </source>
</evidence>
<comment type="caution">
    <text evidence="8">The sequence shown here is derived from an EMBL/GenBank/DDBJ whole genome shotgun (WGS) entry which is preliminary data.</text>
</comment>
<evidence type="ECO:0000256" key="1">
    <source>
        <dbReference type="ARBA" id="ARBA00004123"/>
    </source>
</evidence>
<accession>A0AAW1MJ84</accession>
<dbReference type="Pfam" id="PF05460">
    <property type="entry name" value="ORC6"/>
    <property type="match status" value="1"/>
</dbReference>
<keyword evidence="9" id="KW-1185">Reference proteome</keyword>
<dbReference type="GO" id="GO:0003677">
    <property type="term" value="F:DNA binding"/>
    <property type="evidence" value="ECO:0007669"/>
    <property type="project" value="UniProtKB-KW"/>
</dbReference>
<evidence type="ECO:0000256" key="3">
    <source>
        <dbReference type="ARBA" id="ARBA00022705"/>
    </source>
</evidence>
<evidence type="ECO:0000313" key="9">
    <source>
        <dbReference type="Proteomes" id="UP001458880"/>
    </source>
</evidence>
<gene>
    <name evidence="8" type="ORF">QE152_g6412</name>
</gene>
<evidence type="ECO:0000256" key="2">
    <source>
        <dbReference type="ARBA" id="ARBA00010840"/>
    </source>
</evidence>
<dbReference type="AlphaFoldDB" id="A0AAW1MJ84"/>
<dbReference type="GO" id="GO:0005664">
    <property type="term" value="C:nuclear origin of replication recognition complex"/>
    <property type="evidence" value="ECO:0007669"/>
    <property type="project" value="InterPro"/>
</dbReference>
<dbReference type="PANTHER" id="PTHR13394">
    <property type="entry name" value="ORIGIN RECOGNITION COMPLEX SUBUNIT 6"/>
    <property type="match status" value="1"/>
</dbReference>
<dbReference type="EMBL" id="JASPKY010000042">
    <property type="protein sequence ID" value="KAK9746124.1"/>
    <property type="molecule type" value="Genomic_DNA"/>
</dbReference>
<evidence type="ECO:0000256" key="5">
    <source>
        <dbReference type="ARBA" id="ARBA00023242"/>
    </source>
</evidence>
<evidence type="ECO:0000313" key="8">
    <source>
        <dbReference type="EMBL" id="KAK9746124.1"/>
    </source>
</evidence>
<dbReference type="InterPro" id="IPR054113">
    <property type="entry name" value="ORC6_cyclin-like_2nd"/>
</dbReference>
<dbReference type="Proteomes" id="UP001458880">
    <property type="component" value="Unassembled WGS sequence"/>
</dbReference>
<dbReference type="InterPro" id="IPR008721">
    <property type="entry name" value="ORC6_cyclin_first"/>
</dbReference>
<dbReference type="Gene3D" id="1.10.472.10">
    <property type="entry name" value="Cyclin-like"/>
    <property type="match status" value="1"/>
</dbReference>
<comment type="subcellular location">
    <subcellularLocation>
        <location evidence="1">Nucleus</location>
    </subcellularLocation>
</comment>
<comment type="similarity">
    <text evidence="2">Belongs to the ORC6 family.</text>
</comment>
<protein>
    <submittedName>
        <fullName evidence="8">Origin recognition complex subunit 6 (ORC6)</fullName>
    </submittedName>
</protein>
<evidence type="ECO:0000259" key="7">
    <source>
        <dbReference type="Pfam" id="PF21913"/>
    </source>
</evidence>
<keyword evidence="5" id="KW-0539">Nucleus</keyword>
<keyword evidence="4" id="KW-0238">DNA-binding</keyword>
<name>A0AAW1MJ84_POPJA</name>
<evidence type="ECO:0000256" key="4">
    <source>
        <dbReference type="ARBA" id="ARBA00023125"/>
    </source>
</evidence>
<dbReference type="InterPro" id="IPR020529">
    <property type="entry name" value="ORC6_met/pln"/>
</dbReference>
<dbReference type="GO" id="GO:0006270">
    <property type="term" value="P:DNA replication initiation"/>
    <property type="evidence" value="ECO:0007669"/>
    <property type="project" value="TreeGrafter"/>
</dbReference>
<proteinExistence type="inferred from homology"/>
<feature type="domain" description="ORC6 second cyclin-like" evidence="7">
    <location>
        <begin position="96"/>
        <end position="175"/>
    </location>
</feature>